<dbReference type="InterPro" id="IPR011009">
    <property type="entry name" value="Kinase-like_dom_sf"/>
</dbReference>
<dbReference type="EMBL" id="JBFBVU010000029">
    <property type="protein sequence ID" value="MEV8468457.1"/>
    <property type="molecule type" value="Genomic_DNA"/>
</dbReference>
<keyword evidence="3" id="KW-1185">Reference proteome</keyword>
<proteinExistence type="predicted"/>
<dbReference type="Proteomes" id="UP001553161">
    <property type="component" value="Unassembled WGS sequence"/>
</dbReference>
<evidence type="ECO:0000313" key="2">
    <source>
        <dbReference type="EMBL" id="MEV8468457.1"/>
    </source>
</evidence>
<dbReference type="Pfam" id="PF01636">
    <property type="entry name" value="APH"/>
    <property type="match status" value="1"/>
</dbReference>
<evidence type="ECO:0000313" key="3">
    <source>
        <dbReference type="Proteomes" id="UP001553161"/>
    </source>
</evidence>
<dbReference type="Gene3D" id="3.90.1200.10">
    <property type="match status" value="1"/>
</dbReference>
<dbReference type="Gene3D" id="3.30.200.20">
    <property type="entry name" value="Phosphorylase Kinase, domain 1"/>
    <property type="match status" value="1"/>
</dbReference>
<accession>A0ABV3LAE0</accession>
<dbReference type="SUPFAM" id="SSF56112">
    <property type="entry name" value="Protein kinase-like (PK-like)"/>
    <property type="match status" value="1"/>
</dbReference>
<organism evidence="2 3">
    <name type="scientific">Meridianimarinicoccus marinus</name>
    <dbReference type="NCBI Taxonomy" id="3231483"/>
    <lineage>
        <taxon>Bacteria</taxon>
        <taxon>Pseudomonadati</taxon>
        <taxon>Pseudomonadota</taxon>
        <taxon>Alphaproteobacteria</taxon>
        <taxon>Rhodobacterales</taxon>
        <taxon>Paracoccaceae</taxon>
        <taxon>Meridianimarinicoccus</taxon>
    </lineage>
</organism>
<name>A0ABV3LAE0_9RHOB</name>
<feature type="domain" description="Aminoglycoside phosphotransferase" evidence="1">
    <location>
        <begin position="35"/>
        <end position="244"/>
    </location>
</feature>
<comment type="caution">
    <text evidence="2">The sequence shown here is derived from an EMBL/GenBank/DDBJ whole genome shotgun (WGS) entry which is preliminary data.</text>
</comment>
<reference evidence="2 3" key="1">
    <citation type="submission" date="2024-07" db="EMBL/GenBank/DDBJ databases">
        <authorList>
            <person name="Kang M."/>
        </authorList>
    </citation>
    <scope>NUCLEOTIDE SEQUENCE [LARGE SCALE GENOMIC DNA]</scope>
    <source>
        <strain evidence="2 3">DFM31</strain>
    </source>
</reference>
<gene>
    <name evidence="2" type="ORF">AB0T83_16905</name>
</gene>
<evidence type="ECO:0000259" key="1">
    <source>
        <dbReference type="Pfam" id="PF01636"/>
    </source>
</evidence>
<dbReference type="RefSeq" id="WP_366194410.1">
    <property type="nucleotide sequence ID" value="NZ_JBFBVU010000029.1"/>
</dbReference>
<dbReference type="InterPro" id="IPR002575">
    <property type="entry name" value="Aminoglycoside_PTrfase"/>
</dbReference>
<sequence>MNINNGKLPMDALHDRCAALAEELGIAARDQIDTVAPLTGGVASDIARVTAGGRSFVVKFALPKLKVAADWHAPVHRNAAEYAWLQVAAQVCPEGAVQLFGRSPEQHGFAMEFLDGDDVYLWKSALLDQKPDRGEAAKVGQLLGQIHAASAAPDFDRGPFDNRDDFRALRIEPYLTFTAQAHPALADKLNGLAEMLYDSTQVLVHGDVSPKNILFRAAGPVLLDAECATMGDASFDPSFCLNHLVLKAIHLPDSRTRLLDSVGALWAAHAPHVSWEPAADLEARICRLLPGLMLGRVDGKSPVEYLDETERQIVRVAATDLLSDPAETLAQFVDRLNTHLKEHDT</sequence>
<protein>
    <submittedName>
        <fullName evidence="2">Phosphotransferase</fullName>
    </submittedName>
</protein>